<dbReference type="EMBL" id="JADYXP020000021">
    <property type="protein sequence ID" value="KAL0103512.1"/>
    <property type="molecule type" value="Genomic_DNA"/>
</dbReference>
<reference evidence="2 3" key="1">
    <citation type="submission" date="2023-03" db="EMBL/GenBank/DDBJ databases">
        <title>High recombination rates correlate with genetic variation in Cardiocondyla obscurior ants.</title>
        <authorList>
            <person name="Errbii M."/>
        </authorList>
    </citation>
    <scope>NUCLEOTIDE SEQUENCE [LARGE SCALE GENOMIC DNA]</scope>
    <source>
        <strain evidence="2">Alpha-2009</strain>
        <tissue evidence="2">Whole body</tissue>
    </source>
</reference>
<keyword evidence="3" id="KW-1185">Reference proteome</keyword>
<evidence type="ECO:0000313" key="3">
    <source>
        <dbReference type="Proteomes" id="UP001430953"/>
    </source>
</evidence>
<comment type="caution">
    <text evidence="2">The sequence shown here is derived from an EMBL/GenBank/DDBJ whole genome shotgun (WGS) entry which is preliminary data.</text>
</comment>
<keyword evidence="1" id="KW-0812">Transmembrane</keyword>
<proteinExistence type="predicted"/>
<dbReference type="Proteomes" id="UP001430953">
    <property type="component" value="Unassembled WGS sequence"/>
</dbReference>
<evidence type="ECO:0000313" key="2">
    <source>
        <dbReference type="EMBL" id="KAL0103512.1"/>
    </source>
</evidence>
<organism evidence="2 3">
    <name type="scientific">Cardiocondyla obscurior</name>
    <dbReference type="NCBI Taxonomy" id="286306"/>
    <lineage>
        <taxon>Eukaryota</taxon>
        <taxon>Metazoa</taxon>
        <taxon>Ecdysozoa</taxon>
        <taxon>Arthropoda</taxon>
        <taxon>Hexapoda</taxon>
        <taxon>Insecta</taxon>
        <taxon>Pterygota</taxon>
        <taxon>Neoptera</taxon>
        <taxon>Endopterygota</taxon>
        <taxon>Hymenoptera</taxon>
        <taxon>Apocrita</taxon>
        <taxon>Aculeata</taxon>
        <taxon>Formicoidea</taxon>
        <taxon>Formicidae</taxon>
        <taxon>Myrmicinae</taxon>
        <taxon>Cardiocondyla</taxon>
    </lineage>
</organism>
<name>A0AAW2EPB0_9HYME</name>
<sequence>MKLDIEYKRRDIYILAGGGTSFFNSVFRVTARSNARSQRSMNSGHSKSVISDRNSFISARVSYEYRDPSHPDDKMPAPRVERIVEIAGSTREKRIERFSSVNLGQIENSWNRRLTSIWFLALFPSLCEKNREKNFESKTENNGTTFNECYISFSQFYELESNFVIKLWLQFWQKKDFSALNYFKEDILLLRV</sequence>
<dbReference type="AlphaFoldDB" id="A0AAW2EPB0"/>
<evidence type="ECO:0000256" key="1">
    <source>
        <dbReference type="SAM" id="Phobius"/>
    </source>
</evidence>
<accession>A0AAW2EPB0</accession>
<protein>
    <submittedName>
        <fullName evidence="2">Uncharacterized protein</fullName>
    </submittedName>
</protein>
<feature type="transmembrane region" description="Helical" evidence="1">
    <location>
        <begin position="12"/>
        <end position="31"/>
    </location>
</feature>
<keyword evidence="1" id="KW-1133">Transmembrane helix</keyword>
<gene>
    <name evidence="2" type="ORF">PUN28_017641</name>
</gene>
<keyword evidence="1" id="KW-0472">Membrane</keyword>